<dbReference type="GO" id="GO:0006313">
    <property type="term" value="P:DNA transposition"/>
    <property type="evidence" value="ECO:0007669"/>
    <property type="project" value="InterPro"/>
</dbReference>
<gene>
    <name evidence="2" type="ORF">WY13_00391</name>
</gene>
<name>A0A162ND09_9CLOT</name>
<dbReference type="OrthoDB" id="6627885at2"/>
<proteinExistence type="predicted"/>
<dbReference type="Proteomes" id="UP000077407">
    <property type="component" value="Unassembled WGS sequence"/>
</dbReference>
<dbReference type="PATRIC" id="fig|1538.10.peg.881"/>
<dbReference type="EMBL" id="LITT01000003">
    <property type="protein sequence ID" value="OAA91989.1"/>
    <property type="molecule type" value="Genomic_DNA"/>
</dbReference>
<protein>
    <submittedName>
        <fullName evidence="2">Transposase DDE domain protein</fullName>
    </submittedName>
</protein>
<dbReference type="AlphaFoldDB" id="A0A162ND09"/>
<dbReference type="GO" id="GO:0004803">
    <property type="term" value="F:transposase activity"/>
    <property type="evidence" value="ECO:0007669"/>
    <property type="project" value="InterPro"/>
</dbReference>
<comment type="caution">
    <text evidence="2">The sequence shown here is derived from an EMBL/GenBank/DDBJ whole genome shotgun (WGS) entry which is preliminary data.</text>
</comment>
<dbReference type="Pfam" id="PF01609">
    <property type="entry name" value="DDE_Tnp_1"/>
    <property type="match status" value="1"/>
</dbReference>
<reference evidence="2 3" key="1">
    <citation type="journal article" date="2015" name="Biotechnol. Bioeng.">
        <title>Genome sequence and phenotypic characterization of Caulobacter segnis.</title>
        <authorList>
            <person name="Patel S."/>
            <person name="Fletcher B."/>
            <person name="Scott D.C."/>
            <person name="Ely B."/>
        </authorList>
    </citation>
    <scope>NUCLEOTIDE SEQUENCE [LARGE SCALE GENOMIC DNA]</scope>
    <source>
        <strain evidence="2 3">ERI-2</strain>
    </source>
</reference>
<evidence type="ECO:0000313" key="2">
    <source>
        <dbReference type="EMBL" id="OAA91989.1"/>
    </source>
</evidence>
<organism evidence="2 3">
    <name type="scientific">Clostridium ljungdahlii</name>
    <dbReference type="NCBI Taxonomy" id="1538"/>
    <lineage>
        <taxon>Bacteria</taxon>
        <taxon>Bacillati</taxon>
        <taxon>Bacillota</taxon>
        <taxon>Clostridia</taxon>
        <taxon>Eubacteriales</taxon>
        <taxon>Clostridiaceae</taxon>
        <taxon>Clostridium</taxon>
    </lineage>
</organism>
<accession>A0A162ND09</accession>
<sequence>MIKEIIAVLKDDVKDIVFRMDLGYFSEEIIEVIESVGYHYLIKAKHYGTFPALAYSNDKKIVWDKYDDEKEITSRIIKPDAWNQGRNFIITRKKKVEQKVIQEKMFEYDEYDHDFYVTNMDISANEEVDFYKKMLV</sequence>
<feature type="domain" description="Transposase IS4-like" evidence="1">
    <location>
        <begin position="9"/>
        <end position="132"/>
    </location>
</feature>
<evidence type="ECO:0000313" key="3">
    <source>
        <dbReference type="Proteomes" id="UP000077407"/>
    </source>
</evidence>
<evidence type="ECO:0000259" key="1">
    <source>
        <dbReference type="Pfam" id="PF01609"/>
    </source>
</evidence>
<dbReference type="GO" id="GO:0003677">
    <property type="term" value="F:DNA binding"/>
    <property type="evidence" value="ECO:0007669"/>
    <property type="project" value="InterPro"/>
</dbReference>
<dbReference type="InterPro" id="IPR002559">
    <property type="entry name" value="Transposase_11"/>
</dbReference>